<evidence type="ECO:0000256" key="4">
    <source>
        <dbReference type="ARBA" id="ARBA00022898"/>
    </source>
</evidence>
<dbReference type="Pfam" id="PF00282">
    <property type="entry name" value="Pyridoxal_deC"/>
    <property type="match status" value="1"/>
</dbReference>
<evidence type="ECO:0000256" key="6">
    <source>
        <dbReference type="PIRSR" id="PIRSR602129-50"/>
    </source>
</evidence>
<dbReference type="GO" id="GO:0030170">
    <property type="term" value="F:pyridoxal phosphate binding"/>
    <property type="evidence" value="ECO:0007669"/>
    <property type="project" value="InterPro"/>
</dbReference>
<protein>
    <submittedName>
        <fullName evidence="8">BA75_02841T0</fullName>
    </submittedName>
</protein>
<evidence type="ECO:0000256" key="5">
    <source>
        <dbReference type="ARBA" id="ARBA00023239"/>
    </source>
</evidence>
<name>A0A1B2JCU9_PICPA</name>
<comment type="cofactor">
    <cofactor evidence="1 6 7">
        <name>pyridoxal 5'-phosphate</name>
        <dbReference type="ChEBI" id="CHEBI:597326"/>
    </cofactor>
</comment>
<dbReference type="InterPro" id="IPR015421">
    <property type="entry name" value="PyrdxlP-dep_Trfase_major"/>
</dbReference>
<dbReference type="Proteomes" id="UP000094565">
    <property type="component" value="Chromosome 2"/>
</dbReference>
<organism evidence="8 9">
    <name type="scientific">Komagataella pastoris</name>
    <name type="common">Yeast</name>
    <name type="synonym">Pichia pastoris</name>
    <dbReference type="NCBI Taxonomy" id="4922"/>
    <lineage>
        <taxon>Eukaryota</taxon>
        <taxon>Fungi</taxon>
        <taxon>Dikarya</taxon>
        <taxon>Ascomycota</taxon>
        <taxon>Saccharomycotina</taxon>
        <taxon>Pichiomycetes</taxon>
        <taxon>Pichiales</taxon>
        <taxon>Pichiaceae</taxon>
        <taxon>Komagataella</taxon>
    </lineage>
</organism>
<keyword evidence="5 7" id="KW-0456">Lyase</keyword>
<sequence length="497" mass="55542">MTPIKTNLEADRVTELETLLRPAVDLIAQHIKDTDENDKPIGPYYPNPRDLYQSLGLEAGFNGGGKDNELVIRTVKQILDSSVNTWNAGFMDKLYASTNVIGLVSDLLLSALNTNSHVFTVSPALTIIEKYTARQYAELFGYLGPRAGGLTFPGGSWSNNTSLQMARSSLYPDTKVKGNGNHRFAVFASSHSHYSVEKSCILLGIGAENLFKCKVDKNGCMDVNDLREKIEKSIADGYTPLYINATAGTTVFGSYDSFEEIHRIAKEYKCWFHIDGSWGGNVIFSDKEKHKMKGSHLADSITANPHKMLGVPCTCSFLLVPDVSIFQQANSLNAPYLFHNKHEDDDENYDLADGTMGCGRRADSLKFYLSWLYYGSEGYKERVDHAFSIARYFASQIANLKGFKLVGSTEPACLQVCFYYNPKNDFENGSENTRATRYIATELHKHGKFLVDYSPNPDDVDNKYGEFFRVVFNSPIIDDKTIDSLIHLIQQTGKELV</sequence>
<feature type="modified residue" description="N6-(pyridoxal phosphate)lysine" evidence="6">
    <location>
        <position position="307"/>
    </location>
</feature>
<dbReference type="GO" id="GO:0019752">
    <property type="term" value="P:carboxylic acid metabolic process"/>
    <property type="evidence" value="ECO:0007669"/>
    <property type="project" value="InterPro"/>
</dbReference>
<dbReference type="PANTHER" id="PTHR45677:SF8">
    <property type="entry name" value="CYSTEINE SULFINIC ACID DECARBOXYLASE"/>
    <property type="match status" value="1"/>
</dbReference>
<dbReference type="GO" id="GO:0016831">
    <property type="term" value="F:carboxy-lyase activity"/>
    <property type="evidence" value="ECO:0007669"/>
    <property type="project" value="UniProtKB-KW"/>
</dbReference>
<reference evidence="8 9" key="1">
    <citation type="submission" date="2016-02" db="EMBL/GenBank/DDBJ databases">
        <title>Comparative genomic and transcriptomic foundation for Pichia pastoris.</title>
        <authorList>
            <person name="Love K.R."/>
            <person name="Shah K.A."/>
            <person name="Whittaker C.A."/>
            <person name="Wu J."/>
            <person name="Bartlett M.C."/>
            <person name="Ma D."/>
            <person name="Leeson R.L."/>
            <person name="Priest M."/>
            <person name="Young S.K."/>
            <person name="Love J.C."/>
        </authorList>
    </citation>
    <scope>NUCLEOTIDE SEQUENCE [LARGE SCALE GENOMIC DNA]</scope>
    <source>
        <strain evidence="8 9">ATCC 28485</strain>
    </source>
</reference>
<evidence type="ECO:0000256" key="3">
    <source>
        <dbReference type="ARBA" id="ARBA00022793"/>
    </source>
</evidence>
<comment type="similarity">
    <text evidence="2 7">Belongs to the group II decarboxylase family.</text>
</comment>
<dbReference type="AlphaFoldDB" id="A0A1B2JCU9"/>
<accession>A0A1B2JCU9</accession>
<evidence type="ECO:0000256" key="1">
    <source>
        <dbReference type="ARBA" id="ARBA00001933"/>
    </source>
</evidence>
<dbReference type="Gene3D" id="3.90.1150.170">
    <property type="match status" value="1"/>
</dbReference>
<dbReference type="OrthoDB" id="2161780at2759"/>
<evidence type="ECO:0000313" key="9">
    <source>
        <dbReference type="Proteomes" id="UP000094565"/>
    </source>
</evidence>
<evidence type="ECO:0000313" key="8">
    <source>
        <dbReference type="EMBL" id="ANZ75645.1"/>
    </source>
</evidence>
<evidence type="ECO:0000256" key="2">
    <source>
        <dbReference type="ARBA" id="ARBA00009533"/>
    </source>
</evidence>
<dbReference type="InterPro" id="IPR015424">
    <property type="entry name" value="PyrdxlP-dep_Trfase"/>
</dbReference>
<gene>
    <name evidence="8" type="ORF">ATY40_BA7502841</name>
</gene>
<dbReference type="EMBL" id="CP014585">
    <property type="protein sequence ID" value="ANZ75645.1"/>
    <property type="molecule type" value="Genomic_DNA"/>
</dbReference>
<dbReference type="GO" id="GO:0005737">
    <property type="term" value="C:cytoplasm"/>
    <property type="evidence" value="ECO:0007669"/>
    <property type="project" value="TreeGrafter"/>
</dbReference>
<dbReference type="PANTHER" id="PTHR45677">
    <property type="entry name" value="GLUTAMATE DECARBOXYLASE-RELATED"/>
    <property type="match status" value="1"/>
</dbReference>
<dbReference type="InterPro" id="IPR002129">
    <property type="entry name" value="PyrdxlP-dep_de-COase"/>
</dbReference>
<keyword evidence="4 6" id="KW-0663">Pyridoxal phosphate</keyword>
<keyword evidence="3" id="KW-0210">Decarboxylase</keyword>
<keyword evidence="9" id="KW-1185">Reference proteome</keyword>
<dbReference type="SUPFAM" id="SSF53383">
    <property type="entry name" value="PLP-dependent transferases"/>
    <property type="match status" value="1"/>
</dbReference>
<evidence type="ECO:0000256" key="7">
    <source>
        <dbReference type="RuleBase" id="RU000382"/>
    </source>
</evidence>
<dbReference type="Gene3D" id="3.40.640.10">
    <property type="entry name" value="Type I PLP-dependent aspartate aminotransferase-like (Major domain)"/>
    <property type="match status" value="1"/>
</dbReference>
<proteinExistence type="inferred from homology"/>